<feature type="signal peptide" evidence="2">
    <location>
        <begin position="1"/>
        <end position="21"/>
    </location>
</feature>
<dbReference type="InterPro" id="IPR050300">
    <property type="entry name" value="GDXG_lipolytic_enzyme"/>
</dbReference>
<proteinExistence type="predicted"/>
<dbReference type="Pfam" id="PF01738">
    <property type="entry name" value="DLH"/>
    <property type="match status" value="1"/>
</dbReference>
<protein>
    <submittedName>
        <fullName evidence="4">Alpha/beta hydrolase</fullName>
    </submittedName>
</protein>
<feature type="chain" id="PRO_5022768218" evidence="2">
    <location>
        <begin position="22"/>
        <end position="295"/>
    </location>
</feature>
<evidence type="ECO:0000313" key="4">
    <source>
        <dbReference type="EMBL" id="QCW99360.1"/>
    </source>
</evidence>
<evidence type="ECO:0000313" key="5">
    <source>
        <dbReference type="Proteomes" id="UP000310017"/>
    </source>
</evidence>
<feature type="domain" description="Dienelactone hydrolase" evidence="3">
    <location>
        <begin position="64"/>
        <end position="269"/>
    </location>
</feature>
<sequence length="295" mass="32054">MLKNLIALILLTALSLHFALAQEIIELPFEKPAETIWVGGEKEYYSKIWNNPVVTNVSVPSMQVFRPEKPNGTAVIVAPGGGLYALSIKSEGTDVAEWLAQKGITAFVLKYRLVPTGEDGVQEITKDGMTNPARIVERVSPVMPYSIADALAAIDHVRKNAEDFKIDTDKVGFMGFSAGGAVTMGVGYNYTPENRPDFLVPVYPWTTVYPVQEVPADAPPMLVICASNDPLGLAPGSIELYTSWLKANKSVALQMFSKGGHGFGMKAQNLPSDNWIARFHDWAIAEGLTTAPTIE</sequence>
<evidence type="ECO:0000256" key="2">
    <source>
        <dbReference type="SAM" id="SignalP"/>
    </source>
</evidence>
<dbReference type="PANTHER" id="PTHR48081">
    <property type="entry name" value="AB HYDROLASE SUPERFAMILY PROTEIN C4A8.06C"/>
    <property type="match status" value="1"/>
</dbReference>
<dbReference type="KEGG" id="asag:FGM00_04255"/>
<evidence type="ECO:0000259" key="3">
    <source>
        <dbReference type="Pfam" id="PF01738"/>
    </source>
</evidence>
<dbReference type="RefSeq" id="WP_138851713.1">
    <property type="nucleotide sequence ID" value="NZ_CP040710.1"/>
</dbReference>
<dbReference type="Gene3D" id="3.40.50.1820">
    <property type="entry name" value="alpha/beta hydrolase"/>
    <property type="match status" value="1"/>
</dbReference>
<organism evidence="4 5">
    <name type="scientific">Aggregatimonas sangjinii</name>
    <dbReference type="NCBI Taxonomy" id="2583587"/>
    <lineage>
        <taxon>Bacteria</taxon>
        <taxon>Pseudomonadati</taxon>
        <taxon>Bacteroidota</taxon>
        <taxon>Flavobacteriia</taxon>
        <taxon>Flavobacteriales</taxon>
        <taxon>Flavobacteriaceae</taxon>
        <taxon>Aggregatimonas</taxon>
    </lineage>
</organism>
<evidence type="ECO:0000256" key="1">
    <source>
        <dbReference type="ARBA" id="ARBA00022801"/>
    </source>
</evidence>
<name>A0A5B7SQU6_9FLAO</name>
<keyword evidence="2" id="KW-0732">Signal</keyword>
<dbReference type="PANTHER" id="PTHR48081:SF6">
    <property type="entry name" value="PEPTIDASE S9 PROLYL OLIGOPEPTIDASE CATALYTIC DOMAIN-CONTAINING PROTEIN"/>
    <property type="match status" value="1"/>
</dbReference>
<dbReference type="SUPFAM" id="SSF53474">
    <property type="entry name" value="alpha/beta-Hydrolases"/>
    <property type="match status" value="1"/>
</dbReference>
<dbReference type="OrthoDB" id="9794725at2"/>
<dbReference type="Proteomes" id="UP000310017">
    <property type="component" value="Chromosome"/>
</dbReference>
<reference evidence="4 5" key="1">
    <citation type="submission" date="2019-05" db="EMBL/GenBank/DDBJ databases">
        <title>Genome sequencing of F202Z8.</title>
        <authorList>
            <person name="Kwon Y.M."/>
        </authorList>
    </citation>
    <scope>NUCLEOTIDE SEQUENCE [LARGE SCALE GENOMIC DNA]</scope>
    <source>
        <strain evidence="4 5">F202Z8</strain>
    </source>
</reference>
<dbReference type="InterPro" id="IPR002925">
    <property type="entry name" value="Dienelactn_hydro"/>
</dbReference>
<accession>A0A5B7SQU6</accession>
<keyword evidence="1 4" id="KW-0378">Hydrolase</keyword>
<dbReference type="InterPro" id="IPR029058">
    <property type="entry name" value="AB_hydrolase_fold"/>
</dbReference>
<dbReference type="EMBL" id="CP040710">
    <property type="protein sequence ID" value="QCW99360.1"/>
    <property type="molecule type" value="Genomic_DNA"/>
</dbReference>
<dbReference type="GO" id="GO:0016787">
    <property type="term" value="F:hydrolase activity"/>
    <property type="evidence" value="ECO:0007669"/>
    <property type="project" value="UniProtKB-KW"/>
</dbReference>
<dbReference type="AlphaFoldDB" id="A0A5B7SQU6"/>
<keyword evidence="5" id="KW-1185">Reference proteome</keyword>
<gene>
    <name evidence="4" type="ORF">FGM00_04255</name>
</gene>